<gene>
    <name evidence="3" type="ORF">P256_02522</name>
</gene>
<evidence type="ECO:0000256" key="1">
    <source>
        <dbReference type="SAM" id="Coils"/>
    </source>
</evidence>
<organism evidence="3 4">
    <name type="scientific">Acinetobacter nectaris CIP 110549</name>
    <dbReference type="NCBI Taxonomy" id="1392540"/>
    <lineage>
        <taxon>Bacteria</taxon>
        <taxon>Pseudomonadati</taxon>
        <taxon>Pseudomonadota</taxon>
        <taxon>Gammaproteobacteria</taxon>
        <taxon>Moraxellales</taxon>
        <taxon>Moraxellaceae</taxon>
        <taxon>Acinetobacter</taxon>
    </lineage>
</organism>
<feature type="coiled-coil region" evidence="1">
    <location>
        <begin position="204"/>
        <end position="231"/>
    </location>
</feature>
<dbReference type="InterPro" id="IPR021104">
    <property type="entry name" value="KfrA_DNA-bd_N"/>
</dbReference>
<reference evidence="3 4" key="1">
    <citation type="submission" date="2013-10" db="EMBL/GenBank/DDBJ databases">
        <title>The Genome Sequence of Acinetobacter nectaris CIP 110549.</title>
        <authorList>
            <consortium name="The Broad Institute Genomics Platform"/>
            <consortium name="The Broad Institute Genome Sequencing Center for Infectious Disease"/>
            <person name="Cerqueira G."/>
            <person name="Feldgarden M."/>
            <person name="Courvalin P."/>
            <person name="Grillot-Courvalin C."/>
            <person name="Clermont D."/>
            <person name="Rocha E."/>
            <person name="Yoon E.-J."/>
            <person name="Nemec A."/>
            <person name="Young S.K."/>
            <person name="Zeng Q."/>
            <person name="Gargeya S."/>
            <person name="Fitzgerald M."/>
            <person name="Abouelleil A."/>
            <person name="Alvarado L."/>
            <person name="Berlin A.M."/>
            <person name="Chapman S.B."/>
            <person name="Gainer-Dewar J."/>
            <person name="Goldberg J."/>
            <person name="Gnerre S."/>
            <person name="Griggs A."/>
            <person name="Gujja S."/>
            <person name="Hansen M."/>
            <person name="Howarth C."/>
            <person name="Imamovic A."/>
            <person name="Ireland A."/>
            <person name="Larimer J."/>
            <person name="McCowan C."/>
            <person name="Murphy C."/>
            <person name="Pearson M."/>
            <person name="Poon T.W."/>
            <person name="Priest M."/>
            <person name="Roberts A."/>
            <person name="Saif S."/>
            <person name="Shea T."/>
            <person name="Sykes S."/>
            <person name="Wortman J."/>
            <person name="Nusbaum C."/>
            <person name="Birren B."/>
        </authorList>
    </citation>
    <scope>NUCLEOTIDE SEQUENCE [LARGE SCALE GENOMIC DNA]</scope>
    <source>
        <strain evidence="3 4">CIP 110549</strain>
    </source>
</reference>
<feature type="coiled-coil region" evidence="1">
    <location>
        <begin position="257"/>
        <end position="291"/>
    </location>
</feature>
<dbReference type="HOGENOM" id="CLU_978714_0_0_6"/>
<evidence type="ECO:0000313" key="3">
    <source>
        <dbReference type="EMBL" id="ESK36610.1"/>
    </source>
</evidence>
<name>V2TLD0_9GAMM</name>
<keyword evidence="4" id="KW-1185">Reference proteome</keyword>
<dbReference type="AlphaFoldDB" id="V2TLD0"/>
<feature type="domain" description="KfrA N-terminal DNA-binding" evidence="2">
    <location>
        <begin position="9"/>
        <end position="124"/>
    </location>
</feature>
<protein>
    <recommendedName>
        <fullName evidence="2">KfrA N-terminal DNA-binding domain-containing protein</fullName>
    </recommendedName>
</protein>
<proteinExistence type="predicted"/>
<dbReference type="STRING" id="1392540.P256_02522"/>
<dbReference type="Proteomes" id="UP000023785">
    <property type="component" value="Unassembled WGS sequence"/>
</dbReference>
<evidence type="ECO:0000313" key="4">
    <source>
        <dbReference type="Proteomes" id="UP000023785"/>
    </source>
</evidence>
<dbReference type="Pfam" id="PF11740">
    <property type="entry name" value="KfrA_N"/>
    <property type="match status" value="1"/>
</dbReference>
<comment type="caution">
    <text evidence="3">The sequence shown here is derived from an EMBL/GenBank/DDBJ whole genome shotgun (WGS) entry which is preliminary data.</text>
</comment>
<dbReference type="PATRIC" id="fig|1392540.3.peg.2431"/>
<keyword evidence="1" id="KW-0175">Coiled coil</keyword>
<dbReference type="RefSeq" id="WP_023274126.1">
    <property type="nucleotide sequence ID" value="NZ_KI530739.1"/>
</dbReference>
<feature type="coiled-coil region" evidence="1">
    <location>
        <begin position="103"/>
        <end position="144"/>
    </location>
</feature>
<accession>V2TLD0</accession>
<evidence type="ECO:0000259" key="2">
    <source>
        <dbReference type="Pfam" id="PF11740"/>
    </source>
</evidence>
<sequence length="294" mass="34544">MRKLKKAVTKEQVFEACATLEEQQADFTNREILELVGGSSVTVQKYRKEYEAEKLNKEKTKTLELKDNEKIAVEEAISKILSERVNTLSESYLSQFEATHAELQITSEAFEKLQSEAEQYQEKIELLEKERNEQIARLSIVKEQYDEQIATQDKKYHSEIEDIQNKSKLEINKIEVNYEKVLTTNQVQYENHKKIIEQQHNYLQQQAQQMISDVQKRNEKLEIELKEERTYLQQKIDVLSKENADISRTEAVLTTKNEELIHKVLLLQKEKDDLQKQIKKISAAKELGEQQNLI</sequence>
<dbReference type="eggNOG" id="ENOG5031S1U">
    <property type="taxonomic scope" value="Bacteria"/>
</dbReference>
<dbReference type="EMBL" id="AYER01000013">
    <property type="protein sequence ID" value="ESK36610.1"/>
    <property type="molecule type" value="Genomic_DNA"/>
</dbReference>